<dbReference type="GO" id="GO:0003755">
    <property type="term" value="F:peptidyl-prolyl cis-trans isomerase activity"/>
    <property type="evidence" value="ECO:0007669"/>
    <property type="project" value="UniProtKB-KW"/>
</dbReference>
<dbReference type="SUPFAM" id="SSF54534">
    <property type="entry name" value="FKBP-like"/>
    <property type="match status" value="1"/>
</dbReference>
<proteinExistence type="predicted"/>
<keyword evidence="1" id="KW-0677">Repeat</keyword>
<evidence type="ECO:0000256" key="4">
    <source>
        <dbReference type="SAM" id="MobiDB-lite"/>
    </source>
</evidence>
<evidence type="ECO:0000259" key="5">
    <source>
        <dbReference type="PROSITE" id="PS50059"/>
    </source>
</evidence>
<keyword evidence="7" id="KW-1185">Reference proteome</keyword>
<dbReference type="GO" id="GO:0005740">
    <property type="term" value="C:mitochondrial envelope"/>
    <property type="evidence" value="ECO:0007669"/>
    <property type="project" value="TreeGrafter"/>
</dbReference>
<dbReference type="PANTHER" id="PTHR46512:SF2">
    <property type="entry name" value="PEPTIDYLPROLYL ISOMERASE"/>
    <property type="match status" value="1"/>
</dbReference>
<dbReference type="EC" id="5.2.1.8" evidence="3"/>
<keyword evidence="3" id="KW-0697">Rotamase</keyword>
<dbReference type="GO" id="GO:0016020">
    <property type="term" value="C:membrane"/>
    <property type="evidence" value="ECO:0007669"/>
    <property type="project" value="TreeGrafter"/>
</dbReference>
<dbReference type="GO" id="GO:0043066">
    <property type="term" value="P:negative regulation of apoptotic process"/>
    <property type="evidence" value="ECO:0007669"/>
    <property type="project" value="TreeGrafter"/>
</dbReference>
<dbReference type="GO" id="GO:0012505">
    <property type="term" value="C:endomembrane system"/>
    <property type="evidence" value="ECO:0007669"/>
    <property type="project" value="TreeGrafter"/>
</dbReference>
<dbReference type="GO" id="GO:0044183">
    <property type="term" value="F:protein folding chaperone"/>
    <property type="evidence" value="ECO:0007669"/>
    <property type="project" value="TreeGrafter"/>
</dbReference>
<accession>A0A151M268</accession>
<dbReference type="Pfam" id="PF00254">
    <property type="entry name" value="FKBP_C"/>
    <property type="match status" value="1"/>
</dbReference>
<feature type="domain" description="PPIase FKBP-type" evidence="5">
    <location>
        <begin position="57"/>
        <end position="141"/>
    </location>
</feature>
<evidence type="ECO:0000256" key="3">
    <source>
        <dbReference type="PROSITE-ProRule" id="PRU00277"/>
    </source>
</evidence>
<gene>
    <name evidence="6" type="ORF">Y1Q_0000060</name>
</gene>
<dbReference type="PROSITE" id="PS50059">
    <property type="entry name" value="FKBP_PPIASE"/>
    <property type="match status" value="1"/>
</dbReference>
<dbReference type="GO" id="GO:0005829">
    <property type="term" value="C:cytosol"/>
    <property type="evidence" value="ECO:0007669"/>
    <property type="project" value="TreeGrafter"/>
</dbReference>
<keyword evidence="2" id="KW-0802">TPR repeat</keyword>
<dbReference type="STRING" id="8496.A0A151M268"/>
<dbReference type="PANTHER" id="PTHR46512">
    <property type="entry name" value="PEPTIDYLPROLYL ISOMERASE"/>
    <property type="match status" value="1"/>
</dbReference>
<evidence type="ECO:0000256" key="2">
    <source>
        <dbReference type="ARBA" id="ARBA00022803"/>
    </source>
</evidence>
<comment type="catalytic activity">
    <reaction evidence="3">
        <text>[protein]-peptidylproline (omega=180) = [protein]-peptidylproline (omega=0)</text>
        <dbReference type="Rhea" id="RHEA:16237"/>
        <dbReference type="Rhea" id="RHEA-COMP:10747"/>
        <dbReference type="Rhea" id="RHEA-COMP:10748"/>
        <dbReference type="ChEBI" id="CHEBI:83833"/>
        <dbReference type="ChEBI" id="CHEBI:83834"/>
        <dbReference type="EC" id="5.2.1.8"/>
    </reaction>
</comment>
<dbReference type="InterPro" id="IPR046357">
    <property type="entry name" value="PPIase_dom_sf"/>
</dbReference>
<sequence>MGRWAGSRQSRLQAGPGWLGAGTGELADPPLACADDKLLRKRVVQQGRGESTRPCPGQEVTVKLLGVLEDGSLVEKDPALRFTLGQGDVVQALELGVPSMQLGEVSFFLASFQYAYGRLGREPDIPADALLLYEPEAGARELPLRAGGVRAGAALLPPGAAHPRRAGPG</sequence>
<dbReference type="AlphaFoldDB" id="A0A151M268"/>
<keyword evidence="3" id="KW-0413">Isomerase</keyword>
<dbReference type="Gene3D" id="3.10.50.40">
    <property type="match status" value="1"/>
</dbReference>
<reference evidence="6 7" key="1">
    <citation type="journal article" date="2012" name="Genome Biol.">
        <title>Sequencing three crocodilian genomes to illuminate the evolution of archosaurs and amniotes.</title>
        <authorList>
            <person name="St John J.A."/>
            <person name="Braun E.L."/>
            <person name="Isberg S.R."/>
            <person name="Miles L.G."/>
            <person name="Chong A.Y."/>
            <person name="Gongora J."/>
            <person name="Dalzell P."/>
            <person name="Moran C."/>
            <person name="Bed'hom B."/>
            <person name="Abzhanov A."/>
            <person name="Burgess S.C."/>
            <person name="Cooksey A.M."/>
            <person name="Castoe T.A."/>
            <person name="Crawford N.G."/>
            <person name="Densmore L.D."/>
            <person name="Drew J.C."/>
            <person name="Edwards S.V."/>
            <person name="Faircloth B.C."/>
            <person name="Fujita M.K."/>
            <person name="Greenwold M.J."/>
            <person name="Hoffmann F.G."/>
            <person name="Howard J.M."/>
            <person name="Iguchi T."/>
            <person name="Janes D.E."/>
            <person name="Khan S.Y."/>
            <person name="Kohno S."/>
            <person name="de Koning A.J."/>
            <person name="Lance S.L."/>
            <person name="McCarthy F.M."/>
            <person name="McCormack J.E."/>
            <person name="Merchant M.E."/>
            <person name="Peterson D.G."/>
            <person name="Pollock D.D."/>
            <person name="Pourmand N."/>
            <person name="Raney B.J."/>
            <person name="Roessler K.A."/>
            <person name="Sanford J.R."/>
            <person name="Sawyer R.H."/>
            <person name="Schmidt C.J."/>
            <person name="Triplett E.W."/>
            <person name="Tuberville T.D."/>
            <person name="Venegas-Anaya M."/>
            <person name="Howard J.T."/>
            <person name="Jarvis E.D."/>
            <person name="Guillette L.J.Jr."/>
            <person name="Glenn T.C."/>
            <person name="Green R.E."/>
            <person name="Ray D.A."/>
        </authorList>
    </citation>
    <scope>NUCLEOTIDE SEQUENCE [LARGE SCALE GENOMIC DNA]</scope>
    <source>
        <strain evidence="6">KSC_2009_1</strain>
    </source>
</reference>
<dbReference type="Proteomes" id="UP000050525">
    <property type="component" value="Unassembled WGS sequence"/>
</dbReference>
<protein>
    <recommendedName>
        <fullName evidence="3">peptidylprolyl isomerase</fullName>
        <ecNumber evidence="3">5.2.1.8</ecNumber>
    </recommendedName>
</protein>
<evidence type="ECO:0000256" key="1">
    <source>
        <dbReference type="ARBA" id="ARBA00022737"/>
    </source>
</evidence>
<feature type="region of interest" description="Disordered" evidence="4">
    <location>
        <begin position="1"/>
        <end position="23"/>
    </location>
</feature>
<dbReference type="InterPro" id="IPR050754">
    <property type="entry name" value="FKBP4/5/8-like"/>
</dbReference>
<name>A0A151M268_ALLMI</name>
<comment type="caution">
    <text evidence="6">The sequence shown here is derived from an EMBL/GenBank/DDBJ whole genome shotgun (WGS) entry which is preliminary data.</text>
</comment>
<organism evidence="6 7">
    <name type="scientific">Alligator mississippiensis</name>
    <name type="common">American alligator</name>
    <dbReference type="NCBI Taxonomy" id="8496"/>
    <lineage>
        <taxon>Eukaryota</taxon>
        <taxon>Metazoa</taxon>
        <taxon>Chordata</taxon>
        <taxon>Craniata</taxon>
        <taxon>Vertebrata</taxon>
        <taxon>Euteleostomi</taxon>
        <taxon>Archelosauria</taxon>
        <taxon>Archosauria</taxon>
        <taxon>Crocodylia</taxon>
        <taxon>Alligatoridae</taxon>
        <taxon>Alligatorinae</taxon>
        <taxon>Alligator</taxon>
    </lineage>
</organism>
<evidence type="ECO:0000313" key="6">
    <source>
        <dbReference type="EMBL" id="KYO18601.1"/>
    </source>
</evidence>
<dbReference type="InterPro" id="IPR001179">
    <property type="entry name" value="PPIase_FKBP_dom"/>
</dbReference>
<evidence type="ECO:0000313" key="7">
    <source>
        <dbReference type="Proteomes" id="UP000050525"/>
    </source>
</evidence>
<dbReference type="EMBL" id="AKHW03006795">
    <property type="protein sequence ID" value="KYO18601.1"/>
    <property type="molecule type" value="Genomic_DNA"/>
</dbReference>